<name>A0AAV9C2W6_ACOCL</name>
<comment type="caution">
    <text evidence="2">The sequence shown here is derived from an EMBL/GenBank/DDBJ whole genome shotgun (WGS) entry which is preliminary data.</text>
</comment>
<proteinExistence type="predicted"/>
<dbReference type="Pfam" id="PF05553">
    <property type="entry name" value="DUF761"/>
    <property type="match status" value="1"/>
</dbReference>
<feature type="region of interest" description="Disordered" evidence="1">
    <location>
        <begin position="1"/>
        <end position="20"/>
    </location>
</feature>
<dbReference type="PANTHER" id="PTHR33450:SF4">
    <property type="entry name" value="OS04G0665666 PROTEIN"/>
    <property type="match status" value="1"/>
</dbReference>
<reference evidence="2" key="1">
    <citation type="journal article" date="2023" name="Nat. Commun.">
        <title>Diploid and tetraploid genomes of Acorus and the evolution of monocots.</title>
        <authorList>
            <person name="Ma L."/>
            <person name="Liu K.W."/>
            <person name="Li Z."/>
            <person name="Hsiao Y.Y."/>
            <person name="Qi Y."/>
            <person name="Fu T."/>
            <person name="Tang G.D."/>
            <person name="Zhang D."/>
            <person name="Sun W.H."/>
            <person name="Liu D.K."/>
            <person name="Li Y."/>
            <person name="Chen G.Z."/>
            <person name="Liu X.D."/>
            <person name="Liao X.Y."/>
            <person name="Jiang Y.T."/>
            <person name="Yu X."/>
            <person name="Hao Y."/>
            <person name="Huang J."/>
            <person name="Zhao X.W."/>
            <person name="Ke S."/>
            <person name="Chen Y.Y."/>
            <person name="Wu W.L."/>
            <person name="Hsu J.L."/>
            <person name="Lin Y.F."/>
            <person name="Huang M.D."/>
            <person name="Li C.Y."/>
            <person name="Huang L."/>
            <person name="Wang Z.W."/>
            <person name="Zhao X."/>
            <person name="Zhong W.Y."/>
            <person name="Peng D.H."/>
            <person name="Ahmad S."/>
            <person name="Lan S."/>
            <person name="Zhang J.S."/>
            <person name="Tsai W.C."/>
            <person name="Van de Peer Y."/>
            <person name="Liu Z.J."/>
        </authorList>
    </citation>
    <scope>NUCLEOTIDE SEQUENCE</scope>
    <source>
        <strain evidence="2">CP</strain>
    </source>
</reference>
<reference evidence="2" key="2">
    <citation type="submission" date="2023-06" db="EMBL/GenBank/DDBJ databases">
        <authorList>
            <person name="Ma L."/>
            <person name="Liu K.-W."/>
            <person name="Li Z."/>
            <person name="Hsiao Y.-Y."/>
            <person name="Qi Y."/>
            <person name="Fu T."/>
            <person name="Tang G."/>
            <person name="Zhang D."/>
            <person name="Sun W.-H."/>
            <person name="Liu D.-K."/>
            <person name="Li Y."/>
            <person name="Chen G.-Z."/>
            <person name="Liu X.-D."/>
            <person name="Liao X.-Y."/>
            <person name="Jiang Y.-T."/>
            <person name="Yu X."/>
            <person name="Hao Y."/>
            <person name="Huang J."/>
            <person name="Zhao X.-W."/>
            <person name="Ke S."/>
            <person name="Chen Y.-Y."/>
            <person name="Wu W.-L."/>
            <person name="Hsu J.-L."/>
            <person name="Lin Y.-F."/>
            <person name="Huang M.-D."/>
            <person name="Li C.-Y."/>
            <person name="Huang L."/>
            <person name="Wang Z.-W."/>
            <person name="Zhao X."/>
            <person name="Zhong W.-Y."/>
            <person name="Peng D.-H."/>
            <person name="Ahmad S."/>
            <person name="Lan S."/>
            <person name="Zhang J.-S."/>
            <person name="Tsai W.-C."/>
            <person name="Van De Peer Y."/>
            <person name="Liu Z.-J."/>
        </authorList>
    </citation>
    <scope>NUCLEOTIDE SEQUENCE</scope>
    <source>
        <strain evidence="2">CP</strain>
        <tissue evidence="2">Leaves</tissue>
    </source>
</reference>
<keyword evidence="3" id="KW-1185">Reference proteome</keyword>
<dbReference type="Proteomes" id="UP001180020">
    <property type="component" value="Unassembled WGS sequence"/>
</dbReference>
<dbReference type="InterPro" id="IPR008480">
    <property type="entry name" value="DUF761_pln"/>
</dbReference>
<evidence type="ECO:0000313" key="2">
    <source>
        <dbReference type="EMBL" id="KAK1282736.1"/>
    </source>
</evidence>
<evidence type="ECO:0000313" key="3">
    <source>
        <dbReference type="Proteomes" id="UP001180020"/>
    </source>
</evidence>
<dbReference type="EMBL" id="JAUJYO010000022">
    <property type="protein sequence ID" value="KAK1282736.1"/>
    <property type="molecule type" value="Genomic_DNA"/>
</dbReference>
<evidence type="ECO:0000256" key="1">
    <source>
        <dbReference type="SAM" id="MobiDB-lite"/>
    </source>
</evidence>
<protein>
    <recommendedName>
        <fullName evidence="4">Cotton fiber protein</fullName>
    </recommendedName>
</protein>
<dbReference type="AlphaFoldDB" id="A0AAV9C2W6"/>
<evidence type="ECO:0008006" key="4">
    <source>
        <dbReference type="Google" id="ProtNLM"/>
    </source>
</evidence>
<sequence>MVSSESLGLKNTKMSPQPHLNLHPSCPTSMKIKTLIHAHIARRICRLIRAMIKAKSSFINLLRRKYNNKNKYNNIIHNNKNVFTSIRFHYNWSSSLVQPEPELEGYYYDSSWNSVIPTMYEEVNYEDDDVLDLPLPPWLEERLEEVDSNEIDRLAERFIEMCHEKFRLEKQESYRRYQEMLARSV</sequence>
<dbReference type="PANTHER" id="PTHR33450">
    <property type="entry name" value="EMB|CAB67623.1-RELATED"/>
    <property type="match status" value="1"/>
</dbReference>
<gene>
    <name evidence="2" type="ORF">QJS10_CPB22g01476</name>
</gene>
<accession>A0AAV9C2W6</accession>
<organism evidence="2 3">
    <name type="scientific">Acorus calamus</name>
    <name type="common">Sweet flag</name>
    <dbReference type="NCBI Taxonomy" id="4465"/>
    <lineage>
        <taxon>Eukaryota</taxon>
        <taxon>Viridiplantae</taxon>
        <taxon>Streptophyta</taxon>
        <taxon>Embryophyta</taxon>
        <taxon>Tracheophyta</taxon>
        <taxon>Spermatophyta</taxon>
        <taxon>Magnoliopsida</taxon>
        <taxon>Liliopsida</taxon>
        <taxon>Acoraceae</taxon>
        <taxon>Acorus</taxon>
    </lineage>
</organism>